<reference evidence="1" key="2">
    <citation type="submission" date="2020-09" db="EMBL/GenBank/DDBJ databases">
        <authorList>
            <person name="Sun Q."/>
            <person name="Kim S."/>
        </authorList>
    </citation>
    <scope>NUCLEOTIDE SEQUENCE</scope>
    <source>
        <strain evidence="1">KCTC 23224</strain>
    </source>
</reference>
<dbReference type="InterPro" id="IPR011050">
    <property type="entry name" value="Pectin_lyase_fold/virulence"/>
</dbReference>
<dbReference type="Proteomes" id="UP000642809">
    <property type="component" value="Unassembled WGS sequence"/>
</dbReference>
<reference evidence="1" key="1">
    <citation type="journal article" date="2014" name="Int. J. Syst. Evol. Microbiol.">
        <title>Complete genome sequence of Corynebacterium casei LMG S-19264T (=DSM 44701T), isolated from a smear-ripened cheese.</title>
        <authorList>
            <consortium name="US DOE Joint Genome Institute (JGI-PGF)"/>
            <person name="Walter F."/>
            <person name="Albersmeier A."/>
            <person name="Kalinowski J."/>
            <person name="Ruckert C."/>
        </authorList>
    </citation>
    <scope>NUCLEOTIDE SEQUENCE</scope>
    <source>
        <strain evidence="1">KCTC 23224</strain>
    </source>
</reference>
<dbReference type="AlphaFoldDB" id="A0A8J3CXJ1"/>
<dbReference type="RefSeq" id="WP_189581654.1">
    <property type="nucleotide sequence ID" value="NZ_BMYF01000011.1"/>
</dbReference>
<dbReference type="InterPro" id="IPR012334">
    <property type="entry name" value="Pectin_lyas_fold"/>
</dbReference>
<organism evidence="1 2">
    <name type="scientific">Mongoliitalea lutea</name>
    <dbReference type="NCBI Taxonomy" id="849756"/>
    <lineage>
        <taxon>Bacteria</taxon>
        <taxon>Pseudomonadati</taxon>
        <taxon>Bacteroidota</taxon>
        <taxon>Cytophagia</taxon>
        <taxon>Cytophagales</taxon>
        <taxon>Cyclobacteriaceae</taxon>
        <taxon>Mongoliitalea</taxon>
    </lineage>
</organism>
<dbReference type="Gene3D" id="2.160.20.10">
    <property type="entry name" value="Single-stranded right-handed beta-helix, Pectin lyase-like"/>
    <property type="match status" value="2"/>
</dbReference>
<dbReference type="EMBL" id="BMYF01000011">
    <property type="protein sequence ID" value="GHB38903.1"/>
    <property type="molecule type" value="Genomic_DNA"/>
</dbReference>
<proteinExistence type="predicted"/>
<evidence type="ECO:0000313" key="2">
    <source>
        <dbReference type="Proteomes" id="UP000642809"/>
    </source>
</evidence>
<evidence type="ECO:0008006" key="3">
    <source>
        <dbReference type="Google" id="ProtNLM"/>
    </source>
</evidence>
<name>A0A8J3CXJ1_9BACT</name>
<protein>
    <recommendedName>
        <fullName evidence="3">Pectate lyase superfamily protein</fullName>
    </recommendedName>
</protein>
<dbReference type="SUPFAM" id="SSF51126">
    <property type="entry name" value="Pectin lyase-like"/>
    <property type="match status" value="2"/>
</dbReference>
<evidence type="ECO:0000313" key="1">
    <source>
        <dbReference type="EMBL" id="GHB38903.1"/>
    </source>
</evidence>
<sequence>MKHLLSLLAGLLLVSLLNTYDILHKDTREHLFRPESAIDYIKILEKGVVNYRDFGAVGDGKTDDLPAIVRAHTFANQEGLPVQAEDGAEYYIGGKNLTAIIQTDTDFGTAKFIIDDRNVEDHRSFIFLVKSEQKAVDIPGVSSLKRFQTQISANFSGPSIVTVTDSSVRQYIRYGGNQNNGYQKKDIFLVDKEGMLREDTPIIWDFDAISSIKAMPIDEKLLKIRGGTFTTLANNLEASHPYFNRGIAIRRSHVEIDGIRHFIEGESDQGAPYSGFVNIAEAAFVTIKNSVFTGHKVFRVMGTGGVEVGKGTYDVTINRALHVSLINCTQSNDINDRTYWGLMASNYSKNLVLDNCVFSRFDAHMGVYNATIRNSTLGHQGINAIGSGVFLLENSTVNARSLINLRQDYGSTWEGEMHIKNTVFVPDAGRPANASLFGGANSGQHDFGYTCFMPEKIIIENLHIDDRAHPAGYQGPAIFTNFNRDFTDSSFHEKYPYNLTKKVVVSGVSTTSGMPLRVSDNSFMFRNVEVIQQ</sequence>
<comment type="caution">
    <text evidence="1">The sequence shown here is derived from an EMBL/GenBank/DDBJ whole genome shotgun (WGS) entry which is preliminary data.</text>
</comment>
<gene>
    <name evidence="1" type="ORF">GCM10008106_20140</name>
</gene>
<accession>A0A8J3CXJ1</accession>
<keyword evidence="2" id="KW-1185">Reference proteome</keyword>